<dbReference type="PANTHER" id="PTHR36455:SF1">
    <property type="entry name" value="BLR8292 PROTEIN"/>
    <property type="match status" value="1"/>
</dbReference>
<evidence type="ECO:0000313" key="1">
    <source>
        <dbReference type="EMBL" id="AXO05685.1"/>
    </source>
</evidence>
<evidence type="ECO:0000313" key="2">
    <source>
        <dbReference type="Proteomes" id="UP000256244"/>
    </source>
</evidence>
<accession>A0A229AJE7</accession>
<protein>
    <submittedName>
        <fullName evidence="1">Uncharacterized protein</fullName>
    </submittedName>
</protein>
<organism evidence="1 2">
    <name type="scientific">Escherichia coli</name>
    <dbReference type="NCBI Taxonomy" id="562"/>
    <lineage>
        <taxon>Bacteria</taxon>
        <taxon>Pseudomonadati</taxon>
        <taxon>Pseudomonadota</taxon>
        <taxon>Gammaproteobacteria</taxon>
        <taxon>Enterobacterales</taxon>
        <taxon>Enterobacteriaceae</taxon>
        <taxon>Escherichia</taxon>
    </lineage>
</organism>
<gene>
    <name evidence="1" type="ORF">DS732_04590</name>
</gene>
<dbReference type="EMBL" id="CP031546">
    <property type="protein sequence ID" value="AXO05685.1"/>
    <property type="molecule type" value="Genomic_DNA"/>
</dbReference>
<sequence length="115" mass="13544">MRCFVDPPAIFLYKDAIDFRKSINGLVVVIEQELGRSAFDPALYVFCNRTRDKLKILYWDSTGFALWYKRLEKARFKWPTHLNSTTLSLDEQQLQWLLNGYDVIGHQPVIFQRAS</sequence>
<dbReference type="AlphaFoldDB" id="A0A229AJE7"/>
<reference evidence="1 2" key="1">
    <citation type="submission" date="2018-08" db="EMBL/GenBank/DDBJ databases">
        <title>Complete genome sequencing and genomic characterization of five Escherichia coli strains co-producing MCR-1 and ESBLs from different origins in China.</title>
        <authorList>
            <person name="Bai L."/>
        </authorList>
    </citation>
    <scope>NUCLEOTIDE SEQUENCE [LARGE SCALE GENOMIC DNA]</scope>
    <source>
        <strain evidence="2">cq9</strain>
    </source>
</reference>
<dbReference type="Proteomes" id="UP000256244">
    <property type="component" value="Chromosome"/>
</dbReference>
<dbReference type="RefSeq" id="WP_052921255.1">
    <property type="nucleotide sequence ID" value="NZ_BLCA01000025.1"/>
</dbReference>
<dbReference type="PANTHER" id="PTHR36455">
    <property type="match status" value="1"/>
</dbReference>
<dbReference type="Pfam" id="PF05717">
    <property type="entry name" value="TnpB_IS66"/>
    <property type="match status" value="1"/>
</dbReference>
<name>A0A229AJE7_ECOLX</name>
<proteinExistence type="predicted"/>
<dbReference type="InterPro" id="IPR008878">
    <property type="entry name" value="Transposase_IS66_Orf2"/>
</dbReference>
<dbReference type="NCBIfam" id="NF033819">
    <property type="entry name" value="IS66_TnpB"/>
    <property type="match status" value="1"/>
</dbReference>